<dbReference type="PROSITE" id="PS50203">
    <property type="entry name" value="CALPAIN_CAT"/>
    <property type="match status" value="1"/>
</dbReference>
<evidence type="ECO:0000256" key="1">
    <source>
        <dbReference type="PROSITE-ProRule" id="PRU00239"/>
    </source>
</evidence>
<dbReference type="SUPFAM" id="SSF54001">
    <property type="entry name" value="Cysteine proteinases"/>
    <property type="match status" value="1"/>
</dbReference>
<sequence length="328" mass="37313">MLPKSNKKVVEGKRFSPVTTAKDSATTPVGALTLKTKSLIWPEFTDVDSEKWEFLGKGKDTSKTKSPVTQYFEDPEGKIELPPSLKVDHWKRPHEILSDKIPVIVENNSLNMFDLVTNNEHLHESEVMRNIIGQIIALWEFSSLPAPHLFAVSDPNTPFINYTHSWRPWEHLYALCKSGKGPHMPLYNPHGKYIVRLYFMGCWRKLVIDDTLPFSKDKLLLPTTTQPHELWPMLLTKALLKVASLNYTLNCGSNEIGEFNVLHTLTGWLPEVVQITHKNTEKTWQLLTKVLPEWKPEDATAKEEPVVETLPVDAVESIIVQPSKSSFA</sequence>
<evidence type="ECO:0000259" key="2">
    <source>
        <dbReference type="PROSITE" id="PS50203"/>
    </source>
</evidence>
<gene>
    <name evidence="3" type="ORF">OCBIM_22018353mg</name>
</gene>
<dbReference type="PANTHER" id="PTHR46298:SF1">
    <property type="entry name" value="ANDROGLOBIN"/>
    <property type="match status" value="1"/>
</dbReference>
<dbReference type="GO" id="GO:0006508">
    <property type="term" value="P:proteolysis"/>
    <property type="evidence" value="ECO:0007669"/>
    <property type="project" value="InterPro"/>
</dbReference>
<proteinExistence type="predicted"/>
<dbReference type="PANTHER" id="PTHR46298">
    <property type="entry name" value="ANDROGLOBIN"/>
    <property type="match status" value="1"/>
</dbReference>
<dbReference type="OrthoDB" id="9374162at2759"/>
<dbReference type="InterPro" id="IPR001300">
    <property type="entry name" value="Peptidase_C2_calpain_cat"/>
</dbReference>
<organism evidence="3">
    <name type="scientific">Octopus bimaculoides</name>
    <name type="common">California two-spotted octopus</name>
    <dbReference type="NCBI Taxonomy" id="37653"/>
    <lineage>
        <taxon>Eukaryota</taxon>
        <taxon>Metazoa</taxon>
        <taxon>Spiralia</taxon>
        <taxon>Lophotrochozoa</taxon>
        <taxon>Mollusca</taxon>
        <taxon>Cephalopoda</taxon>
        <taxon>Coleoidea</taxon>
        <taxon>Octopodiformes</taxon>
        <taxon>Octopoda</taxon>
        <taxon>Incirrata</taxon>
        <taxon>Octopodidae</taxon>
        <taxon>Octopus</taxon>
    </lineage>
</organism>
<feature type="domain" description="Calpain catalytic" evidence="2">
    <location>
        <begin position="60"/>
        <end position="289"/>
    </location>
</feature>
<dbReference type="GO" id="GO:0004198">
    <property type="term" value="F:calcium-dependent cysteine-type endopeptidase activity"/>
    <property type="evidence" value="ECO:0007669"/>
    <property type="project" value="InterPro"/>
</dbReference>
<dbReference type="InterPro" id="IPR038765">
    <property type="entry name" value="Papain-like_cys_pep_sf"/>
</dbReference>
<dbReference type="AlphaFoldDB" id="A0A0L8HBT7"/>
<dbReference type="EMBL" id="KQ418610">
    <property type="protein sequence ID" value="KOF86539.1"/>
    <property type="molecule type" value="Genomic_DNA"/>
</dbReference>
<dbReference type="InterPro" id="IPR053033">
    <property type="entry name" value="Androglobin-like"/>
</dbReference>
<reference evidence="3" key="1">
    <citation type="submission" date="2015-07" db="EMBL/GenBank/DDBJ databases">
        <title>MeaNS - Measles Nucleotide Surveillance Program.</title>
        <authorList>
            <person name="Tran T."/>
            <person name="Druce J."/>
        </authorList>
    </citation>
    <scope>NUCLEOTIDE SEQUENCE</scope>
    <source>
        <strain evidence="3">UCB-OBI-ISO-001</strain>
        <tissue evidence="3">Gonad</tissue>
    </source>
</reference>
<evidence type="ECO:0000313" key="3">
    <source>
        <dbReference type="EMBL" id="KOF86539.1"/>
    </source>
</evidence>
<name>A0A0L8HBT7_OCTBM</name>
<comment type="caution">
    <text evidence="1">Lacks conserved residue(s) required for the propagation of feature annotation.</text>
</comment>
<protein>
    <recommendedName>
        <fullName evidence="2">Calpain catalytic domain-containing protein</fullName>
    </recommendedName>
</protein>
<dbReference type="STRING" id="37653.A0A0L8HBT7"/>
<dbReference type="Pfam" id="PF00648">
    <property type="entry name" value="Peptidase_C2"/>
    <property type="match status" value="1"/>
</dbReference>
<accession>A0A0L8HBT7</accession>